<accession>A0ABR3A2N0</accession>
<feature type="compositionally biased region" description="Polar residues" evidence="1">
    <location>
        <begin position="35"/>
        <end position="48"/>
    </location>
</feature>
<feature type="region of interest" description="Disordered" evidence="1">
    <location>
        <begin position="10"/>
        <end position="93"/>
    </location>
</feature>
<comment type="caution">
    <text evidence="2">The sequence shown here is derived from an EMBL/GenBank/DDBJ whole genome shotgun (WGS) entry which is preliminary data.</text>
</comment>
<name>A0ABR3A2N0_9AGAR</name>
<keyword evidence="3" id="KW-1185">Reference proteome</keyword>
<reference evidence="2 3" key="1">
    <citation type="submission" date="2024-05" db="EMBL/GenBank/DDBJ databases">
        <title>A draft genome resource for the thread blight pathogen Marasmius tenuissimus strain MS-2.</title>
        <authorList>
            <person name="Yulfo-Soto G.E."/>
            <person name="Baruah I.K."/>
            <person name="Amoako-Attah I."/>
            <person name="Bukari Y."/>
            <person name="Meinhardt L.W."/>
            <person name="Bailey B.A."/>
            <person name="Cohen S.P."/>
        </authorList>
    </citation>
    <scope>NUCLEOTIDE SEQUENCE [LARGE SCALE GENOMIC DNA]</scope>
    <source>
        <strain evidence="2 3">MS-2</strain>
    </source>
</reference>
<evidence type="ECO:0000313" key="2">
    <source>
        <dbReference type="EMBL" id="KAL0067284.1"/>
    </source>
</evidence>
<protein>
    <submittedName>
        <fullName evidence="2">Uncharacterized protein</fullName>
    </submittedName>
</protein>
<evidence type="ECO:0000256" key="1">
    <source>
        <dbReference type="SAM" id="MobiDB-lite"/>
    </source>
</evidence>
<organism evidence="2 3">
    <name type="scientific">Marasmius tenuissimus</name>
    <dbReference type="NCBI Taxonomy" id="585030"/>
    <lineage>
        <taxon>Eukaryota</taxon>
        <taxon>Fungi</taxon>
        <taxon>Dikarya</taxon>
        <taxon>Basidiomycota</taxon>
        <taxon>Agaricomycotina</taxon>
        <taxon>Agaricomycetes</taxon>
        <taxon>Agaricomycetidae</taxon>
        <taxon>Agaricales</taxon>
        <taxon>Marasmiineae</taxon>
        <taxon>Marasmiaceae</taxon>
        <taxon>Marasmius</taxon>
    </lineage>
</organism>
<feature type="compositionally biased region" description="Basic and acidic residues" evidence="1">
    <location>
        <begin position="49"/>
        <end position="67"/>
    </location>
</feature>
<proteinExistence type="predicted"/>
<dbReference type="EMBL" id="JBBXMP010000027">
    <property type="protein sequence ID" value="KAL0067284.1"/>
    <property type="molecule type" value="Genomic_DNA"/>
</dbReference>
<dbReference type="Proteomes" id="UP001437256">
    <property type="component" value="Unassembled WGS sequence"/>
</dbReference>
<evidence type="ECO:0000313" key="3">
    <source>
        <dbReference type="Proteomes" id="UP001437256"/>
    </source>
</evidence>
<feature type="compositionally biased region" description="Basic and acidic residues" evidence="1">
    <location>
        <begin position="17"/>
        <end position="33"/>
    </location>
</feature>
<gene>
    <name evidence="2" type="ORF">AAF712_005682</name>
</gene>
<sequence>MKNHTIHLLFSSASPKTEPHVHKDTSTIHHPSKDSIFSSIDTDYSTDSHYNDSRDEEKGYKHDEGQSVKKLQVSEDEPADWDTIPCLDGPETPSHVEYTHYEDSETDEERVMHDEFLTDNRHEWDDQVSQHTGEPEARSCENLNQGFDGLYKDGQPVDAETNDLEDETDPEEYDVEFEGHADGVYYDDDGEHEQELYDYEDNQSGYQSGEDLGNYLILAPQHFPRLLWPLHHPKLAYHHQPPNKDPLCESTAPLPSDIVLHNTISSHAPFLVTLAVFQLLLESTCILFVQNLQTARHFT</sequence>